<comment type="caution">
    <text evidence="1">The sequence shown here is derived from an EMBL/GenBank/DDBJ whole genome shotgun (WGS) entry which is preliminary data.</text>
</comment>
<reference evidence="1" key="1">
    <citation type="submission" date="2020-11" db="EMBL/GenBank/DDBJ databases">
        <title>Nocardia NEAU-351.nov., a novel actinomycete isolated from the cow dung.</title>
        <authorList>
            <person name="Zhang X."/>
        </authorList>
    </citation>
    <scope>NUCLEOTIDE SEQUENCE</scope>
    <source>
        <strain evidence="1">NEAU-351</strain>
    </source>
</reference>
<sequence>MHEPHRAGHGTAACYRTGCPRPECREAVRVYTAELRARRFALRVTGTNGKPYAATDLKGRALPHGLSTYREWGCRCDVCGEASTAATAAYRQTRRAAA</sequence>
<evidence type="ECO:0000313" key="1">
    <source>
        <dbReference type="EMBL" id="MBH0778792.1"/>
    </source>
</evidence>
<organism evidence="1 2">
    <name type="scientific">Nocardia bovistercoris</name>
    <dbReference type="NCBI Taxonomy" id="2785916"/>
    <lineage>
        <taxon>Bacteria</taxon>
        <taxon>Bacillati</taxon>
        <taxon>Actinomycetota</taxon>
        <taxon>Actinomycetes</taxon>
        <taxon>Mycobacteriales</taxon>
        <taxon>Nocardiaceae</taxon>
        <taxon>Nocardia</taxon>
    </lineage>
</organism>
<gene>
    <name evidence="1" type="ORF">IT779_21150</name>
</gene>
<dbReference type="Proteomes" id="UP000655751">
    <property type="component" value="Unassembled WGS sequence"/>
</dbReference>
<dbReference type="RefSeq" id="WP_196151088.1">
    <property type="nucleotide sequence ID" value="NZ_JADMLG010000008.1"/>
</dbReference>
<dbReference type="AlphaFoldDB" id="A0A931N4K2"/>
<name>A0A931N4K2_9NOCA</name>
<dbReference type="EMBL" id="JADMLG010000008">
    <property type="protein sequence ID" value="MBH0778792.1"/>
    <property type="molecule type" value="Genomic_DNA"/>
</dbReference>
<accession>A0A931N4K2</accession>
<keyword evidence="2" id="KW-1185">Reference proteome</keyword>
<proteinExistence type="predicted"/>
<protein>
    <submittedName>
        <fullName evidence="1">Uncharacterized protein</fullName>
    </submittedName>
</protein>
<evidence type="ECO:0000313" key="2">
    <source>
        <dbReference type="Proteomes" id="UP000655751"/>
    </source>
</evidence>